<feature type="domain" description="NADP-dependent oxidoreductase" evidence="2">
    <location>
        <begin position="16"/>
        <end position="311"/>
    </location>
</feature>
<dbReference type="AlphaFoldDB" id="A0A1M6XPC3"/>
<evidence type="ECO:0000259" key="2">
    <source>
        <dbReference type="Pfam" id="PF00248"/>
    </source>
</evidence>
<dbReference type="GO" id="GO:0016491">
    <property type="term" value="F:oxidoreductase activity"/>
    <property type="evidence" value="ECO:0007669"/>
    <property type="project" value="UniProtKB-KW"/>
</dbReference>
<dbReference type="STRING" id="169427.SAMN05192548_10589"/>
<dbReference type="PANTHER" id="PTHR43364">
    <property type="entry name" value="NADH-SPECIFIC METHYLGLYOXAL REDUCTASE-RELATED"/>
    <property type="match status" value="1"/>
</dbReference>
<dbReference type="InterPro" id="IPR036812">
    <property type="entry name" value="NAD(P)_OxRdtase_dom_sf"/>
</dbReference>
<name>A0A1M6XPC3_9BURK</name>
<dbReference type="OrthoDB" id="5488419at2"/>
<dbReference type="EMBL" id="FRAB01000058">
    <property type="protein sequence ID" value="SHL07821.1"/>
    <property type="molecule type" value="Genomic_DNA"/>
</dbReference>
<accession>A0A1M6XPC3</accession>
<evidence type="ECO:0000313" key="3">
    <source>
        <dbReference type="EMBL" id="SHL07821.1"/>
    </source>
</evidence>
<dbReference type="PANTHER" id="PTHR43364:SF4">
    <property type="entry name" value="NAD(P)-LINKED OXIDOREDUCTASE SUPERFAMILY PROTEIN"/>
    <property type="match status" value="1"/>
</dbReference>
<proteinExistence type="predicted"/>
<dbReference type="CDD" id="cd19080">
    <property type="entry name" value="AKR_AKR9A_9B"/>
    <property type="match status" value="1"/>
</dbReference>
<dbReference type="Proteomes" id="UP000184395">
    <property type="component" value="Unassembled WGS sequence"/>
</dbReference>
<dbReference type="InterPro" id="IPR023210">
    <property type="entry name" value="NADP_OxRdtase_dom"/>
</dbReference>
<dbReference type="RefSeq" id="WP_073432375.1">
    <property type="nucleotide sequence ID" value="NZ_CADFGY010000050.1"/>
</dbReference>
<keyword evidence="1" id="KW-0560">Oxidoreductase</keyword>
<evidence type="ECO:0000313" key="4">
    <source>
        <dbReference type="Proteomes" id="UP000184395"/>
    </source>
</evidence>
<dbReference type="Pfam" id="PF00248">
    <property type="entry name" value="Aldo_ket_red"/>
    <property type="match status" value="1"/>
</dbReference>
<reference evidence="3 4" key="1">
    <citation type="submission" date="2016-11" db="EMBL/GenBank/DDBJ databases">
        <authorList>
            <person name="Jaros S."/>
            <person name="Januszkiewicz K."/>
            <person name="Wedrychowicz H."/>
        </authorList>
    </citation>
    <scope>NUCLEOTIDE SEQUENCE [LARGE SCALE GENOMIC DNA]</scope>
    <source>
        <strain evidence="3 4">LMG 20594</strain>
    </source>
</reference>
<dbReference type="InterPro" id="IPR050523">
    <property type="entry name" value="AKR_Detox_Biosynth"/>
</dbReference>
<organism evidence="3 4">
    <name type="scientific">Paraburkholderia terricola</name>
    <dbReference type="NCBI Taxonomy" id="169427"/>
    <lineage>
        <taxon>Bacteria</taxon>
        <taxon>Pseudomonadati</taxon>
        <taxon>Pseudomonadota</taxon>
        <taxon>Betaproteobacteria</taxon>
        <taxon>Burkholderiales</taxon>
        <taxon>Burkholderiaceae</taxon>
        <taxon>Paraburkholderia</taxon>
    </lineage>
</organism>
<evidence type="ECO:0000256" key="1">
    <source>
        <dbReference type="ARBA" id="ARBA00023002"/>
    </source>
</evidence>
<protein>
    <submittedName>
        <fullName evidence="3">Predicted oxidoreductase</fullName>
    </submittedName>
</protein>
<dbReference type="GO" id="GO:0005829">
    <property type="term" value="C:cytosol"/>
    <property type="evidence" value="ECO:0007669"/>
    <property type="project" value="TreeGrafter"/>
</dbReference>
<gene>
    <name evidence="3" type="ORF">SAMN05192548_10589</name>
</gene>
<sequence length="348" mass="37661">MRYRLFGQHTGLRVSELVLGTANFGGRWGYGSDIDAAREIVDRYADAGGNFLDCADVYQFGESEEFLGKLLPGRRDNFVIATKYTQAAAPNMGALATGNSRLAMRLSVEASLKRLKSDRIDLYWVHFSDGITPTDEIMRGLDDLVRSGKVLYIGLSDFPAWRVARAATIAELRGWARVAGLQFEHSLVERTAEHELMPAGKALGLGMVAWSPLGGGLLSGKYRRGEKGRLEALGGAVFQQENSGQRMAIVDATLAVATELGVTPSEVAVAWVLLKGSLPIIGPRTSEQLSAYLGASKLTLAQHHVERLDRASALAPIFPQSMIDAPAYRQAAAGGQYERIVMPETPAP</sequence>
<dbReference type="Gene3D" id="3.20.20.100">
    <property type="entry name" value="NADP-dependent oxidoreductase domain"/>
    <property type="match status" value="1"/>
</dbReference>
<dbReference type="SUPFAM" id="SSF51430">
    <property type="entry name" value="NAD(P)-linked oxidoreductase"/>
    <property type="match status" value="1"/>
</dbReference>